<comment type="caution">
    <text evidence="1">The sequence shown here is derived from an EMBL/GenBank/DDBJ whole genome shotgun (WGS) entry which is preliminary data.</text>
</comment>
<dbReference type="AlphaFoldDB" id="A0A0F9BMM5"/>
<organism evidence="1">
    <name type="scientific">marine sediment metagenome</name>
    <dbReference type="NCBI Taxonomy" id="412755"/>
    <lineage>
        <taxon>unclassified sequences</taxon>
        <taxon>metagenomes</taxon>
        <taxon>ecological metagenomes</taxon>
    </lineage>
</organism>
<evidence type="ECO:0000313" key="1">
    <source>
        <dbReference type="EMBL" id="KKL15117.1"/>
    </source>
</evidence>
<gene>
    <name evidence="1" type="ORF">LCGC14_2508810</name>
</gene>
<protein>
    <submittedName>
        <fullName evidence="1">Uncharacterized protein</fullName>
    </submittedName>
</protein>
<dbReference type="EMBL" id="LAZR01040189">
    <property type="protein sequence ID" value="KKL15117.1"/>
    <property type="molecule type" value="Genomic_DNA"/>
</dbReference>
<name>A0A0F9BMM5_9ZZZZ</name>
<sequence length="55" mass="6314">MINFKEIADFIAAEIKGCKFVGIADDGETFVEFEHDIENLKLRGSTNKRKVFQCF</sequence>
<accession>A0A0F9BMM5</accession>
<proteinExistence type="predicted"/>
<reference evidence="1" key="1">
    <citation type="journal article" date="2015" name="Nature">
        <title>Complex archaea that bridge the gap between prokaryotes and eukaryotes.</title>
        <authorList>
            <person name="Spang A."/>
            <person name="Saw J.H."/>
            <person name="Jorgensen S.L."/>
            <person name="Zaremba-Niedzwiedzka K."/>
            <person name="Martijn J."/>
            <person name="Lind A.E."/>
            <person name="van Eijk R."/>
            <person name="Schleper C."/>
            <person name="Guy L."/>
            <person name="Ettema T.J."/>
        </authorList>
    </citation>
    <scope>NUCLEOTIDE SEQUENCE</scope>
</reference>